<evidence type="ECO:0000313" key="1">
    <source>
        <dbReference type="EMBL" id="KAF0038712.1"/>
    </source>
</evidence>
<evidence type="ECO:0000313" key="2">
    <source>
        <dbReference type="Proteomes" id="UP000438429"/>
    </source>
</evidence>
<dbReference type="AlphaFoldDB" id="A0A6A4T978"/>
<dbReference type="Proteomes" id="UP000438429">
    <property type="component" value="Unassembled WGS sequence"/>
</dbReference>
<protein>
    <submittedName>
        <fullName evidence="1">Uncharacterized protein</fullName>
    </submittedName>
</protein>
<accession>A0A6A4T978</accession>
<organism evidence="1 2">
    <name type="scientific">Scophthalmus maximus</name>
    <name type="common">Turbot</name>
    <name type="synonym">Psetta maxima</name>
    <dbReference type="NCBI Taxonomy" id="52904"/>
    <lineage>
        <taxon>Eukaryota</taxon>
        <taxon>Metazoa</taxon>
        <taxon>Chordata</taxon>
        <taxon>Craniata</taxon>
        <taxon>Vertebrata</taxon>
        <taxon>Euteleostomi</taxon>
        <taxon>Actinopterygii</taxon>
        <taxon>Neopterygii</taxon>
        <taxon>Teleostei</taxon>
        <taxon>Neoteleostei</taxon>
        <taxon>Acanthomorphata</taxon>
        <taxon>Carangaria</taxon>
        <taxon>Pleuronectiformes</taxon>
        <taxon>Pleuronectoidei</taxon>
        <taxon>Scophthalmidae</taxon>
        <taxon>Scophthalmus</taxon>
    </lineage>
</organism>
<dbReference type="EMBL" id="VEVO01000008">
    <property type="protein sequence ID" value="KAF0038712.1"/>
    <property type="molecule type" value="Genomic_DNA"/>
</dbReference>
<comment type="caution">
    <text evidence="1">The sequence shown here is derived from an EMBL/GenBank/DDBJ whole genome shotgun (WGS) entry which is preliminary data.</text>
</comment>
<proteinExistence type="predicted"/>
<name>A0A6A4T978_SCOMX</name>
<reference evidence="1 2" key="1">
    <citation type="submission" date="2019-06" db="EMBL/GenBank/DDBJ databases">
        <title>Draft genomes of female and male turbot (Scophthalmus maximus).</title>
        <authorList>
            <person name="Xu H."/>
            <person name="Xu X.-W."/>
            <person name="Shao C."/>
            <person name="Chen S."/>
        </authorList>
    </citation>
    <scope>NUCLEOTIDE SEQUENCE [LARGE SCALE GENOMIC DNA]</scope>
    <source>
        <strain evidence="1">Ysfricsl-2016a</strain>
        <tissue evidence="1">Blood</tissue>
    </source>
</reference>
<gene>
    <name evidence="1" type="ORF">F2P81_009196</name>
</gene>
<sequence length="98" mass="11083">MYREPSRPMRSDTDVKCKTIAFIEQGQYGLDMTSFLCTLADECRMNLLRDGGVLQRLAAAERHITACRSQAARQQDRQALHGPEAVLSAQQHFPLTFI</sequence>